<dbReference type="EMBL" id="JAKROA010000001">
    <property type="protein sequence ID" value="KAL5111212.1"/>
    <property type="molecule type" value="Genomic_DNA"/>
</dbReference>
<sequence>MISPVVVSQYSRAEDNQQRGLARLSRVLRSEIIELTHKENSISIGFTISNHGTGPKTIYGDGSSEPEVYTDHADWYNFDASDYLNYFDKSEDILMRVIRSELRKALQEFLRVTQVPDTLLRFCLEKNEKSTLEITDKSKANIKFCMI</sequence>
<name>A0ABR4QNT6_9CEST</name>
<gene>
    <name evidence="1" type="ORF">TcWFU_000651</name>
</gene>
<comment type="caution">
    <text evidence="1">The sequence shown here is derived from an EMBL/GenBank/DDBJ whole genome shotgun (WGS) entry which is preliminary data.</text>
</comment>
<reference evidence="1 2" key="1">
    <citation type="journal article" date="2022" name="Front. Cell. Infect. Microbiol.">
        <title>The Genomes of Two Strains of Taenia crassiceps the Animal Model for the Study of Human Cysticercosis.</title>
        <authorList>
            <person name="Bobes R.J."/>
            <person name="Estrada K."/>
            <person name="Rios-Valencia D.G."/>
            <person name="Calderon-Gallegos A."/>
            <person name="de la Torre P."/>
            <person name="Carrero J.C."/>
            <person name="Sanchez-Flores A."/>
            <person name="Laclette J.P."/>
        </authorList>
    </citation>
    <scope>NUCLEOTIDE SEQUENCE [LARGE SCALE GENOMIC DNA]</scope>
    <source>
        <strain evidence="1">WFUcys</strain>
    </source>
</reference>
<accession>A0ABR4QNT6</accession>
<organism evidence="1 2">
    <name type="scientific">Taenia crassiceps</name>
    <dbReference type="NCBI Taxonomy" id="6207"/>
    <lineage>
        <taxon>Eukaryota</taxon>
        <taxon>Metazoa</taxon>
        <taxon>Spiralia</taxon>
        <taxon>Lophotrochozoa</taxon>
        <taxon>Platyhelminthes</taxon>
        <taxon>Cestoda</taxon>
        <taxon>Eucestoda</taxon>
        <taxon>Cyclophyllidea</taxon>
        <taxon>Taeniidae</taxon>
        <taxon>Taenia</taxon>
    </lineage>
</organism>
<evidence type="ECO:0000313" key="1">
    <source>
        <dbReference type="EMBL" id="KAL5111212.1"/>
    </source>
</evidence>
<proteinExistence type="predicted"/>
<evidence type="ECO:0000313" key="2">
    <source>
        <dbReference type="Proteomes" id="UP001651158"/>
    </source>
</evidence>
<protein>
    <submittedName>
        <fullName evidence="1">Uncharacterized protein</fullName>
    </submittedName>
</protein>
<keyword evidence="2" id="KW-1185">Reference proteome</keyword>
<dbReference type="Proteomes" id="UP001651158">
    <property type="component" value="Unassembled WGS sequence"/>
</dbReference>